<sequence length="188" mass="21075">MASVVGAMIGYPNIAKPPANPIYSRSLTLRRRPQGQSSSIAAVSPNQSPQLRPSNPSSAATRRASSSSFPPAKARVEAQNPHAPYNKVEHPTKLQRVDEHIDELYKEYANQSSHMIDFCDVKIWALGHWKRTPSGRVSSSPNNVRGGILWDYGSRVTSANEIDYRIGRLKWYYYHQKRETLAGKIQIS</sequence>
<protein>
    <submittedName>
        <fullName evidence="2">Uncharacterized protein</fullName>
    </submittedName>
</protein>
<proteinExistence type="predicted"/>
<name>A0AAD4J7L2_PERFH</name>
<comment type="caution">
    <text evidence="2">The sequence shown here is derived from an EMBL/GenBank/DDBJ whole genome shotgun (WGS) entry which is preliminary data.</text>
</comment>
<reference evidence="2 3" key="1">
    <citation type="journal article" date="2021" name="Nat. Commun.">
        <title>Incipient diploidization of the medicinal plant Perilla within 10,000 years.</title>
        <authorList>
            <person name="Zhang Y."/>
            <person name="Shen Q."/>
            <person name="Leng L."/>
            <person name="Zhang D."/>
            <person name="Chen S."/>
            <person name="Shi Y."/>
            <person name="Ning Z."/>
            <person name="Chen S."/>
        </authorList>
    </citation>
    <scope>NUCLEOTIDE SEQUENCE [LARGE SCALE GENOMIC DNA]</scope>
    <source>
        <strain evidence="3">cv. PC099</strain>
    </source>
</reference>
<dbReference type="AlphaFoldDB" id="A0AAD4J7L2"/>
<organism evidence="2 3">
    <name type="scientific">Perilla frutescens var. hirtella</name>
    <name type="common">Perilla citriodora</name>
    <name type="synonym">Perilla setoyensis</name>
    <dbReference type="NCBI Taxonomy" id="608512"/>
    <lineage>
        <taxon>Eukaryota</taxon>
        <taxon>Viridiplantae</taxon>
        <taxon>Streptophyta</taxon>
        <taxon>Embryophyta</taxon>
        <taxon>Tracheophyta</taxon>
        <taxon>Spermatophyta</taxon>
        <taxon>Magnoliopsida</taxon>
        <taxon>eudicotyledons</taxon>
        <taxon>Gunneridae</taxon>
        <taxon>Pentapetalae</taxon>
        <taxon>asterids</taxon>
        <taxon>lamiids</taxon>
        <taxon>Lamiales</taxon>
        <taxon>Lamiaceae</taxon>
        <taxon>Nepetoideae</taxon>
        <taxon>Elsholtzieae</taxon>
        <taxon>Perilla</taxon>
    </lineage>
</organism>
<dbReference type="EMBL" id="SDAM02000124">
    <property type="protein sequence ID" value="KAH6828439.1"/>
    <property type="molecule type" value="Genomic_DNA"/>
</dbReference>
<gene>
    <name evidence="2" type="ORF">C2S53_013930</name>
</gene>
<accession>A0AAD4J7L2</accession>
<feature type="compositionally biased region" description="Polar residues" evidence="1">
    <location>
        <begin position="34"/>
        <end position="51"/>
    </location>
</feature>
<feature type="region of interest" description="Disordered" evidence="1">
    <location>
        <begin position="32"/>
        <end position="93"/>
    </location>
</feature>
<dbReference type="Proteomes" id="UP001190926">
    <property type="component" value="Unassembled WGS sequence"/>
</dbReference>
<keyword evidence="3" id="KW-1185">Reference proteome</keyword>
<evidence type="ECO:0000313" key="2">
    <source>
        <dbReference type="EMBL" id="KAH6828439.1"/>
    </source>
</evidence>
<evidence type="ECO:0000313" key="3">
    <source>
        <dbReference type="Proteomes" id="UP001190926"/>
    </source>
</evidence>
<evidence type="ECO:0000256" key="1">
    <source>
        <dbReference type="SAM" id="MobiDB-lite"/>
    </source>
</evidence>
<feature type="compositionally biased region" description="Low complexity" evidence="1">
    <location>
        <begin position="52"/>
        <end position="73"/>
    </location>
</feature>